<accession>A0A3B1DXF6</accession>
<sequence length="412" mass="44695">MNLRSKWLSTLALVAFSATFYSPAIQAEEKLKTAAAPTVERALDGVTLGSEIEVLSEVFDFITSENPQSFVEGKNKGFVSVKSAFPVGTSAVSCPLCKGGKRGSSSITGKQKQELRKFAMMNGGRLMMLYAEMGITKDQRNKMKAAAKAHCDSVKVKVKAIGKSIRALDAATVADADDATIKKAVDQIGVSVSAAIVELLDALTDAKKVLSKEQRAALDRTMGMVVKSFEEFKTKNGMTPIEMAIKSRHGKKGGCPLASAIKSCKKRNARLKYKGHSEKHRLFKKMIAGNLGRLLILYSELDITTEQRKGIKASLVKHRGDIKSDLGSLKTNCQALVKTTILGQNDKARKMAADNMGNAVAELALEITKTRQDVRKVLTDGQKKQIQSTCADIKKSVKQFKVKIKALKAPKA</sequence>
<proteinExistence type="predicted"/>
<dbReference type="InterPro" id="IPR012899">
    <property type="entry name" value="LTXXQ"/>
</dbReference>
<dbReference type="Pfam" id="PF07813">
    <property type="entry name" value="LTXXQ"/>
    <property type="match status" value="1"/>
</dbReference>
<evidence type="ECO:0000313" key="1">
    <source>
        <dbReference type="EMBL" id="VAX40150.1"/>
    </source>
</evidence>
<gene>
    <name evidence="1" type="ORF">MNBD_PLANCTO02-1491</name>
</gene>
<dbReference type="AlphaFoldDB" id="A0A3B1DXF6"/>
<dbReference type="Gene3D" id="1.20.120.1490">
    <property type="match status" value="2"/>
</dbReference>
<name>A0A3B1DXF6_9ZZZZ</name>
<dbReference type="GO" id="GO:0042597">
    <property type="term" value="C:periplasmic space"/>
    <property type="evidence" value="ECO:0007669"/>
    <property type="project" value="InterPro"/>
</dbReference>
<protein>
    <submittedName>
        <fullName evidence="1">Uncharacterized protein</fullName>
    </submittedName>
</protein>
<dbReference type="EMBL" id="UOGL01000405">
    <property type="protein sequence ID" value="VAX40150.1"/>
    <property type="molecule type" value="Genomic_DNA"/>
</dbReference>
<organism evidence="1">
    <name type="scientific">hydrothermal vent metagenome</name>
    <dbReference type="NCBI Taxonomy" id="652676"/>
    <lineage>
        <taxon>unclassified sequences</taxon>
        <taxon>metagenomes</taxon>
        <taxon>ecological metagenomes</taxon>
    </lineage>
</organism>
<reference evidence="1" key="1">
    <citation type="submission" date="2018-06" db="EMBL/GenBank/DDBJ databases">
        <authorList>
            <person name="Zhirakovskaya E."/>
        </authorList>
    </citation>
    <scope>NUCLEOTIDE SEQUENCE</scope>
</reference>